<keyword evidence="4 6" id="KW-1133">Transmembrane helix</keyword>
<comment type="caution">
    <text evidence="8">The sequence shown here is derived from an EMBL/GenBank/DDBJ whole genome shotgun (WGS) entry which is preliminary data.</text>
</comment>
<keyword evidence="5 6" id="KW-0472">Membrane</keyword>
<keyword evidence="2" id="KW-1003">Cell membrane</keyword>
<feature type="domain" description="ABC3 transporter permease C-terminal" evidence="7">
    <location>
        <begin position="7"/>
        <end position="78"/>
    </location>
</feature>
<evidence type="ECO:0000313" key="8">
    <source>
        <dbReference type="EMBL" id="KAJ9639704.1"/>
    </source>
</evidence>
<comment type="subcellular location">
    <subcellularLocation>
        <location evidence="1">Cell membrane</location>
        <topology evidence="1">Multi-pass membrane protein</topology>
    </subcellularLocation>
</comment>
<accession>A0ABQ9NH92</accession>
<evidence type="ECO:0000313" key="9">
    <source>
        <dbReference type="Proteomes" id="UP001172684"/>
    </source>
</evidence>
<gene>
    <name evidence="8" type="ORF">H2201_009356</name>
</gene>
<keyword evidence="3 6" id="KW-0812">Transmembrane</keyword>
<evidence type="ECO:0000256" key="4">
    <source>
        <dbReference type="ARBA" id="ARBA00022989"/>
    </source>
</evidence>
<dbReference type="InterPro" id="IPR003838">
    <property type="entry name" value="ABC3_permease_C"/>
</dbReference>
<evidence type="ECO:0000256" key="2">
    <source>
        <dbReference type="ARBA" id="ARBA00022475"/>
    </source>
</evidence>
<dbReference type="Proteomes" id="UP001172684">
    <property type="component" value="Unassembled WGS sequence"/>
</dbReference>
<sequence>MTLLVSLIALISLMVGGIGVMNIMLVSVTERTREIGVRMAVGARRSDIMQQFLIEAVLVCLIGGALGIILSLALGVLVSKATA</sequence>
<keyword evidence="9" id="KW-1185">Reference proteome</keyword>
<dbReference type="InterPro" id="IPR050250">
    <property type="entry name" value="Macrolide_Exporter_MacB"/>
</dbReference>
<dbReference type="Pfam" id="PF02687">
    <property type="entry name" value="FtsX"/>
    <property type="match status" value="1"/>
</dbReference>
<proteinExistence type="predicted"/>
<feature type="non-terminal residue" evidence="8">
    <location>
        <position position="83"/>
    </location>
</feature>
<protein>
    <recommendedName>
        <fullName evidence="7">ABC3 transporter permease C-terminal domain-containing protein</fullName>
    </recommendedName>
</protein>
<dbReference type="PANTHER" id="PTHR30572:SF14">
    <property type="entry name" value="MACROLIDE EXPORT ATP-BINDING_PERMEASE PROTEIN MACB"/>
    <property type="match status" value="1"/>
</dbReference>
<name>A0ABQ9NH92_9PEZI</name>
<feature type="transmembrane region" description="Helical" evidence="6">
    <location>
        <begin position="52"/>
        <end position="78"/>
    </location>
</feature>
<reference evidence="8" key="1">
    <citation type="submission" date="2022-10" db="EMBL/GenBank/DDBJ databases">
        <title>Culturing micro-colonial fungi from biological soil crusts in the Mojave desert and describing Neophaeococcomyces mojavensis, and introducing the new genera and species Taxawa tesnikishii.</title>
        <authorList>
            <person name="Kurbessoian T."/>
            <person name="Stajich J.E."/>
        </authorList>
    </citation>
    <scope>NUCLEOTIDE SEQUENCE</scope>
    <source>
        <strain evidence="8">TK_1</strain>
    </source>
</reference>
<evidence type="ECO:0000256" key="3">
    <source>
        <dbReference type="ARBA" id="ARBA00022692"/>
    </source>
</evidence>
<evidence type="ECO:0000256" key="6">
    <source>
        <dbReference type="SAM" id="Phobius"/>
    </source>
</evidence>
<organism evidence="8 9">
    <name type="scientific">Coniosporium apollinis</name>
    <dbReference type="NCBI Taxonomy" id="61459"/>
    <lineage>
        <taxon>Eukaryota</taxon>
        <taxon>Fungi</taxon>
        <taxon>Dikarya</taxon>
        <taxon>Ascomycota</taxon>
        <taxon>Pezizomycotina</taxon>
        <taxon>Dothideomycetes</taxon>
        <taxon>Dothideomycetes incertae sedis</taxon>
        <taxon>Coniosporium</taxon>
    </lineage>
</organism>
<evidence type="ECO:0000256" key="1">
    <source>
        <dbReference type="ARBA" id="ARBA00004651"/>
    </source>
</evidence>
<evidence type="ECO:0000256" key="5">
    <source>
        <dbReference type="ARBA" id="ARBA00023136"/>
    </source>
</evidence>
<dbReference type="PANTHER" id="PTHR30572">
    <property type="entry name" value="MEMBRANE COMPONENT OF TRANSPORTER-RELATED"/>
    <property type="match status" value="1"/>
</dbReference>
<feature type="transmembrane region" description="Helical" evidence="6">
    <location>
        <begin position="6"/>
        <end position="29"/>
    </location>
</feature>
<evidence type="ECO:0000259" key="7">
    <source>
        <dbReference type="Pfam" id="PF02687"/>
    </source>
</evidence>
<dbReference type="EMBL" id="JAPDRL010001049">
    <property type="protein sequence ID" value="KAJ9639704.1"/>
    <property type="molecule type" value="Genomic_DNA"/>
</dbReference>